<comment type="caution">
    <text evidence="2">The sequence shown here is derived from an EMBL/GenBank/DDBJ whole genome shotgun (WGS) entry which is preliminary data.</text>
</comment>
<accession>A0ABW6VAY0</accession>
<reference evidence="2 3" key="1">
    <citation type="submission" date="2024-10" db="EMBL/GenBank/DDBJ databases">
        <title>The Natural Products Discovery Center: Release of the First 8490 Sequenced Strains for Exploring Actinobacteria Biosynthetic Diversity.</title>
        <authorList>
            <person name="Kalkreuter E."/>
            <person name="Kautsar S.A."/>
            <person name="Yang D."/>
            <person name="Bader C.D."/>
            <person name="Teijaro C.N."/>
            <person name="Fluegel L."/>
            <person name="Davis C.M."/>
            <person name="Simpson J.R."/>
            <person name="Lauterbach L."/>
            <person name="Steele A.D."/>
            <person name="Gui C."/>
            <person name="Meng S."/>
            <person name="Li G."/>
            <person name="Viehrig K."/>
            <person name="Ye F."/>
            <person name="Su P."/>
            <person name="Kiefer A.F."/>
            <person name="Nichols A."/>
            <person name="Cepeda A.J."/>
            <person name="Yan W."/>
            <person name="Fan B."/>
            <person name="Jiang Y."/>
            <person name="Adhikari A."/>
            <person name="Zheng C.-J."/>
            <person name="Schuster L."/>
            <person name="Cowan T.M."/>
            <person name="Smanski M.J."/>
            <person name="Chevrette M.G."/>
            <person name="De Carvalho L.P.S."/>
            <person name="Shen B."/>
        </authorList>
    </citation>
    <scope>NUCLEOTIDE SEQUENCE [LARGE SCALE GENOMIC DNA]</scope>
    <source>
        <strain evidence="2 3">NPDC001281</strain>
    </source>
</reference>
<sequence>MIVNSDGARMEVDLSRLEWRKSRFSNNGGNCVEIASNLPGVIGVRDSKNPTGPALIFTPDEWSAFLSGVKSGEFDL</sequence>
<evidence type="ECO:0000259" key="1">
    <source>
        <dbReference type="Pfam" id="PF04149"/>
    </source>
</evidence>
<evidence type="ECO:0000313" key="2">
    <source>
        <dbReference type="EMBL" id="MFF4776472.1"/>
    </source>
</evidence>
<keyword evidence="3" id="KW-1185">Reference proteome</keyword>
<name>A0ABW6VAY0_MICFU</name>
<dbReference type="EMBL" id="JBIAXI010000017">
    <property type="protein sequence ID" value="MFF4776472.1"/>
    <property type="molecule type" value="Genomic_DNA"/>
</dbReference>
<feature type="domain" description="DUF397" evidence="1">
    <location>
        <begin position="17"/>
        <end position="70"/>
    </location>
</feature>
<dbReference type="Proteomes" id="UP001602119">
    <property type="component" value="Unassembled WGS sequence"/>
</dbReference>
<protein>
    <submittedName>
        <fullName evidence="2">DUF397 domain-containing protein</fullName>
    </submittedName>
</protein>
<dbReference type="RefSeq" id="WP_387344851.1">
    <property type="nucleotide sequence ID" value="NZ_JBIAXI010000017.1"/>
</dbReference>
<dbReference type="Pfam" id="PF04149">
    <property type="entry name" value="DUF397"/>
    <property type="match status" value="1"/>
</dbReference>
<evidence type="ECO:0000313" key="3">
    <source>
        <dbReference type="Proteomes" id="UP001602119"/>
    </source>
</evidence>
<gene>
    <name evidence="2" type="ORF">ACFY05_26780</name>
</gene>
<organism evidence="2 3">
    <name type="scientific">Microtetraspora fusca</name>
    <dbReference type="NCBI Taxonomy" id="1997"/>
    <lineage>
        <taxon>Bacteria</taxon>
        <taxon>Bacillati</taxon>
        <taxon>Actinomycetota</taxon>
        <taxon>Actinomycetes</taxon>
        <taxon>Streptosporangiales</taxon>
        <taxon>Streptosporangiaceae</taxon>
        <taxon>Microtetraspora</taxon>
    </lineage>
</organism>
<proteinExistence type="predicted"/>
<dbReference type="InterPro" id="IPR007278">
    <property type="entry name" value="DUF397"/>
</dbReference>